<name>A0AAV3Q1K2_LITER</name>
<feature type="compositionally biased region" description="Basic and acidic residues" evidence="1">
    <location>
        <begin position="58"/>
        <end position="68"/>
    </location>
</feature>
<evidence type="ECO:0000256" key="1">
    <source>
        <dbReference type="SAM" id="MobiDB-lite"/>
    </source>
</evidence>
<gene>
    <name evidence="2" type="ORF">LIER_14678</name>
</gene>
<evidence type="ECO:0000313" key="2">
    <source>
        <dbReference type="EMBL" id="GAA0157403.1"/>
    </source>
</evidence>
<comment type="caution">
    <text evidence="2">The sequence shown here is derived from an EMBL/GenBank/DDBJ whole genome shotgun (WGS) entry which is preliminary data.</text>
</comment>
<evidence type="ECO:0000313" key="3">
    <source>
        <dbReference type="Proteomes" id="UP001454036"/>
    </source>
</evidence>
<protein>
    <submittedName>
        <fullName evidence="2">Uncharacterized protein</fullName>
    </submittedName>
</protein>
<keyword evidence="3" id="KW-1185">Reference proteome</keyword>
<feature type="region of interest" description="Disordered" evidence="1">
    <location>
        <begin position="1"/>
        <end position="68"/>
    </location>
</feature>
<dbReference type="Proteomes" id="UP001454036">
    <property type="component" value="Unassembled WGS sequence"/>
</dbReference>
<feature type="compositionally biased region" description="Basic and acidic residues" evidence="1">
    <location>
        <begin position="20"/>
        <end position="30"/>
    </location>
</feature>
<dbReference type="AlphaFoldDB" id="A0AAV3Q1K2"/>
<accession>A0AAV3Q1K2</accession>
<proteinExistence type="predicted"/>
<organism evidence="2 3">
    <name type="scientific">Lithospermum erythrorhizon</name>
    <name type="common">Purple gromwell</name>
    <name type="synonym">Lithospermum officinale var. erythrorhizon</name>
    <dbReference type="NCBI Taxonomy" id="34254"/>
    <lineage>
        <taxon>Eukaryota</taxon>
        <taxon>Viridiplantae</taxon>
        <taxon>Streptophyta</taxon>
        <taxon>Embryophyta</taxon>
        <taxon>Tracheophyta</taxon>
        <taxon>Spermatophyta</taxon>
        <taxon>Magnoliopsida</taxon>
        <taxon>eudicotyledons</taxon>
        <taxon>Gunneridae</taxon>
        <taxon>Pentapetalae</taxon>
        <taxon>asterids</taxon>
        <taxon>lamiids</taxon>
        <taxon>Boraginales</taxon>
        <taxon>Boraginaceae</taxon>
        <taxon>Boraginoideae</taxon>
        <taxon>Lithospermeae</taxon>
        <taxon>Lithospermum</taxon>
    </lineage>
</organism>
<reference evidence="2 3" key="1">
    <citation type="submission" date="2024-01" db="EMBL/GenBank/DDBJ databases">
        <title>The complete chloroplast genome sequence of Lithospermum erythrorhizon: insights into the phylogenetic relationship among Boraginaceae species and the maternal lineages of purple gromwells.</title>
        <authorList>
            <person name="Okada T."/>
            <person name="Watanabe K."/>
        </authorList>
    </citation>
    <scope>NUCLEOTIDE SEQUENCE [LARGE SCALE GENOMIC DNA]</scope>
</reference>
<dbReference type="EMBL" id="BAABME010003096">
    <property type="protein sequence ID" value="GAA0157403.1"/>
    <property type="molecule type" value="Genomic_DNA"/>
</dbReference>
<sequence>MCEIIGTRSYGDNQGHSKKPIWDRLRDRGQSFRKRPYSPPRRELMANKQLLPKPPRMRGSEANRDKSR</sequence>